<dbReference type="Gene3D" id="3.40.50.620">
    <property type="entry name" value="HUPs"/>
    <property type="match status" value="1"/>
</dbReference>
<evidence type="ECO:0000256" key="1">
    <source>
        <dbReference type="ARBA" id="ARBA00022679"/>
    </source>
</evidence>
<evidence type="ECO:0000256" key="2">
    <source>
        <dbReference type="PIRSR" id="PIRSR004976-50"/>
    </source>
</evidence>
<feature type="binding site" evidence="2">
    <location>
        <position position="287"/>
    </location>
    <ligand>
        <name>Zn(2+)</name>
        <dbReference type="ChEBI" id="CHEBI:29105"/>
        <label>2</label>
    </ligand>
</feature>
<comment type="caution">
    <text evidence="5">The sequence shown here is derived from an EMBL/GenBank/DDBJ whole genome shotgun (WGS) entry which is preliminary data.</text>
</comment>
<dbReference type="PANTHER" id="PTHR11807:SF27">
    <property type="entry name" value="TRNA-5-METHYLURIDINE(54) 2-SULFURTRANSFERASE"/>
    <property type="match status" value="1"/>
</dbReference>
<organism evidence="5 6">
    <name type="scientific">candidate division MSBL1 archaeon SCGC-AAA259M10</name>
    <dbReference type="NCBI Taxonomy" id="1698270"/>
    <lineage>
        <taxon>Archaea</taxon>
        <taxon>Methanobacteriati</taxon>
        <taxon>Methanobacteriota</taxon>
        <taxon>candidate division MSBL1</taxon>
    </lineage>
</organism>
<dbReference type="EMBL" id="LHXU01000008">
    <property type="protein sequence ID" value="KXB00586.1"/>
    <property type="molecule type" value="Genomic_DNA"/>
</dbReference>
<feature type="domain" description="tRNA(Ile)-lysidine/2-thiocytidine synthase N-terminal" evidence="4">
    <location>
        <begin position="47"/>
        <end position="221"/>
    </location>
</feature>
<dbReference type="InterPro" id="IPR011063">
    <property type="entry name" value="TilS/TtcA_N"/>
</dbReference>
<accession>A0A133V2F9</accession>
<dbReference type="GO" id="GO:0005524">
    <property type="term" value="F:ATP binding"/>
    <property type="evidence" value="ECO:0007669"/>
    <property type="project" value="UniProtKB-KW"/>
</dbReference>
<keyword evidence="1" id="KW-0808">Transferase</keyword>
<feature type="binding site" evidence="3">
    <location>
        <position position="159"/>
    </location>
    <ligand>
        <name>ATP</name>
        <dbReference type="ChEBI" id="CHEBI:30616"/>
    </ligand>
</feature>
<dbReference type="Pfam" id="PF01171">
    <property type="entry name" value="ATP_bind_3"/>
    <property type="match status" value="1"/>
</dbReference>
<feature type="binding site" evidence="2">
    <location>
        <position position="3"/>
    </location>
    <ligand>
        <name>Zn(2+)</name>
        <dbReference type="ChEBI" id="CHEBI:29105"/>
        <label>1</label>
    </ligand>
</feature>
<dbReference type="PIRSF" id="PIRSF004976">
    <property type="entry name" value="ATPase_YdaO"/>
    <property type="match status" value="1"/>
</dbReference>
<feature type="binding site" evidence="3">
    <location>
        <position position="154"/>
    </location>
    <ligand>
        <name>ATP</name>
        <dbReference type="ChEBI" id="CHEBI:30616"/>
    </ligand>
</feature>
<evidence type="ECO:0000313" key="6">
    <source>
        <dbReference type="Proteomes" id="UP000070341"/>
    </source>
</evidence>
<feature type="binding site" evidence="2">
    <location>
        <position position="22"/>
    </location>
    <ligand>
        <name>Zn(2+)</name>
        <dbReference type="ChEBI" id="CHEBI:29105"/>
        <label>1</label>
    </ligand>
</feature>
<dbReference type="GO" id="GO:0002144">
    <property type="term" value="C:cytosolic tRNA wobble base thiouridylase complex"/>
    <property type="evidence" value="ECO:0007669"/>
    <property type="project" value="TreeGrafter"/>
</dbReference>
<feature type="binding site" evidence="2">
    <location>
        <position position="275"/>
    </location>
    <ligand>
        <name>Zn(2+)</name>
        <dbReference type="ChEBI" id="CHEBI:29105"/>
        <label>2</label>
    </ligand>
</feature>
<keyword evidence="6" id="KW-1185">Reference proteome</keyword>
<gene>
    <name evidence="5" type="ORF">AKJ40_01130</name>
</gene>
<feature type="binding site" evidence="2">
    <location>
        <position position="284"/>
    </location>
    <ligand>
        <name>Zn(2+)</name>
        <dbReference type="ChEBI" id="CHEBI:29105"/>
        <label>2</label>
    </ligand>
</feature>
<dbReference type="SUPFAM" id="SSF52402">
    <property type="entry name" value="Adenine nucleotide alpha hydrolases-like"/>
    <property type="match status" value="1"/>
</dbReference>
<dbReference type="GO" id="GO:0002143">
    <property type="term" value="P:tRNA wobble position uridine thiolation"/>
    <property type="evidence" value="ECO:0007669"/>
    <property type="project" value="TreeGrafter"/>
</dbReference>
<keyword evidence="3" id="KW-0547">Nucleotide-binding</keyword>
<evidence type="ECO:0000313" key="5">
    <source>
        <dbReference type="EMBL" id="KXB00586.1"/>
    </source>
</evidence>
<feature type="binding site" evidence="2">
    <location>
        <position position="272"/>
    </location>
    <ligand>
        <name>Zn(2+)</name>
        <dbReference type="ChEBI" id="CHEBI:29105"/>
        <label>2</label>
    </ligand>
</feature>
<dbReference type="GO" id="GO:0046872">
    <property type="term" value="F:metal ion binding"/>
    <property type="evidence" value="ECO:0007669"/>
    <property type="project" value="UniProtKB-KW"/>
</dbReference>
<dbReference type="AlphaFoldDB" id="A0A133V2F9"/>
<sequence>MECSNCGKDAVIRINWKEKNYCVNHFKRYFLGHVGKVINKYGVSGRVMVAVSGGKDSSTCLEALTHFENIEVVPFHINLGIDEYSEKSLEVARQACEGIGLDLNVLDLKEKYGKTIPEINDQRDAKVCGICGMIKRYLMNRYADEKGYDYVATGHNLSDEVASTFNNLANVYLTPFRGLKPVLEEKKEYNLVARVKPLYFLKDRECLVYAETNNITFFSEECPLSSGSPTNELKEWLHKLDSERPKILRNFAKSFMRIEERMDTDHEELKRCDNCGYATATEVCRFCRVLDLSS</sequence>
<protein>
    <recommendedName>
        <fullName evidence="4">tRNA(Ile)-lysidine/2-thiocytidine synthase N-terminal domain-containing protein</fullName>
    </recommendedName>
</protein>
<feature type="binding site" evidence="2">
    <location>
        <position position="25"/>
    </location>
    <ligand>
        <name>Zn(2+)</name>
        <dbReference type="ChEBI" id="CHEBI:29105"/>
        <label>1</label>
    </ligand>
</feature>
<evidence type="ECO:0000256" key="3">
    <source>
        <dbReference type="PIRSR" id="PIRSR004976-51"/>
    </source>
</evidence>
<dbReference type="PANTHER" id="PTHR11807">
    <property type="entry name" value="ATPASES OF THE PP SUPERFAMILY-RELATED"/>
    <property type="match status" value="1"/>
</dbReference>
<keyword evidence="2" id="KW-0479">Metal-binding</keyword>
<reference evidence="5 6" key="1">
    <citation type="journal article" date="2016" name="Sci. Rep.">
        <title>Metabolic traits of an uncultured archaeal lineage -MSBL1- from brine pools of the Red Sea.</title>
        <authorList>
            <person name="Mwirichia R."/>
            <person name="Alam I."/>
            <person name="Rashid M."/>
            <person name="Vinu M."/>
            <person name="Ba-Alawi W."/>
            <person name="Anthony Kamau A."/>
            <person name="Kamanda Ngugi D."/>
            <person name="Goker M."/>
            <person name="Klenk H.P."/>
            <person name="Bajic V."/>
            <person name="Stingl U."/>
        </authorList>
    </citation>
    <scope>NUCLEOTIDE SEQUENCE [LARGE SCALE GENOMIC DNA]</scope>
    <source>
        <strain evidence="5">SCGC-AAA259M10</strain>
    </source>
</reference>
<dbReference type="InterPro" id="IPR035107">
    <property type="entry name" value="tRNA_thiolation_TtcA_Ctu1"/>
</dbReference>
<evidence type="ECO:0000259" key="4">
    <source>
        <dbReference type="Pfam" id="PF01171"/>
    </source>
</evidence>
<dbReference type="InterPro" id="IPR014729">
    <property type="entry name" value="Rossmann-like_a/b/a_fold"/>
</dbReference>
<feature type="binding site" evidence="3">
    <location>
        <position position="56"/>
    </location>
    <ligand>
        <name>ATP</name>
        <dbReference type="ChEBI" id="CHEBI:30616"/>
    </ligand>
</feature>
<name>A0A133V2F9_9EURY</name>
<feature type="binding site" evidence="3">
    <location>
        <begin position="50"/>
        <end position="52"/>
    </location>
    <ligand>
        <name>ATP</name>
        <dbReference type="ChEBI" id="CHEBI:30616"/>
    </ligand>
</feature>
<feature type="binding site" evidence="3">
    <location>
        <position position="77"/>
    </location>
    <ligand>
        <name>ATP</name>
        <dbReference type="ChEBI" id="CHEBI:30616"/>
    </ligand>
</feature>
<proteinExistence type="predicted"/>
<keyword evidence="3" id="KW-0067">ATP-binding</keyword>
<feature type="binding site" evidence="2">
    <location>
        <position position="6"/>
    </location>
    <ligand>
        <name>Zn(2+)</name>
        <dbReference type="ChEBI" id="CHEBI:29105"/>
        <label>1</label>
    </ligand>
</feature>
<keyword evidence="2" id="KW-0862">Zinc</keyword>
<dbReference type="GO" id="GO:0016740">
    <property type="term" value="F:transferase activity"/>
    <property type="evidence" value="ECO:0007669"/>
    <property type="project" value="UniProtKB-KW"/>
</dbReference>
<dbReference type="GO" id="GO:0000049">
    <property type="term" value="F:tRNA binding"/>
    <property type="evidence" value="ECO:0007669"/>
    <property type="project" value="TreeGrafter"/>
</dbReference>
<dbReference type="Proteomes" id="UP000070341">
    <property type="component" value="Unassembled WGS sequence"/>
</dbReference>